<feature type="compositionally biased region" description="Basic and acidic residues" evidence="1">
    <location>
        <begin position="1"/>
        <end position="29"/>
    </location>
</feature>
<keyword evidence="2" id="KW-0812">Transmembrane</keyword>
<sequence>MNDELQKWQEQFEERNERKPTEEELETAKKHISRNSNAQHHVRSTHVEENWVNDEDPNNPFPRSQQQQTSNSDAPANGRFAWVFVVGLAALIIVGGIIAFKIGTAHGTSLW</sequence>
<evidence type="ECO:0000256" key="1">
    <source>
        <dbReference type="SAM" id="MobiDB-lite"/>
    </source>
</evidence>
<feature type="region of interest" description="Disordered" evidence="1">
    <location>
        <begin position="1"/>
        <end position="74"/>
    </location>
</feature>
<keyword evidence="2" id="KW-0472">Membrane</keyword>
<keyword evidence="4" id="KW-1185">Reference proteome</keyword>
<proteinExistence type="predicted"/>
<organism evidence="3 4">
    <name type="scientific">Paucilactobacillus suebicus DSM 5007 = KCTC 3549</name>
    <dbReference type="NCBI Taxonomy" id="1423807"/>
    <lineage>
        <taxon>Bacteria</taxon>
        <taxon>Bacillati</taxon>
        <taxon>Bacillota</taxon>
        <taxon>Bacilli</taxon>
        <taxon>Lactobacillales</taxon>
        <taxon>Lactobacillaceae</taxon>
        <taxon>Paucilactobacillus</taxon>
    </lineage>
</organism>
<dbReference type="RefSeq" id="WP_010622659.1">
    <property type="nucleotide sequence ID" value="NZ_AZGF01000014.1"/>
</dbReference>
<dbReference type="PATRIC" id="fig|1423807.3.peg.495"/>
<evidence type="ECO:0000313" key="4">
    <source>
        <dbReference type="Proteomes" id="UP000051820"/>
    </source>
</evidence>
<comment type="caution">
    <text evidence="3">The sequence shown here is derived from an EMBL/GenBank/DDBJ whole genome shotgun (WGS) entry which is preliminary data.</text>
</comment>
<evidence type="ECO:0000313" key="3">
    <source>
        <dbReference type="EMBL" id="KRM11817.1"/>
    </source>
</evidence>
<feature type="compositionally biased region" description="Polar residues" evidence="1">
    <location>
        <begin position="61"/>
        <end position="74"/>
    </location>
</feature>
<dbReference type="Proteomes" id="UP000051820">
    <property type="component" value="Unassembled WGS sequence"/>
</dbReference>
<feature type="transmembrane region" description="Helical" evidence="2">
    <location>
        <begin position="80"/>
        <end position="100"/>
    </location>
</feature>
<dbReference type="OrthoDB" id="9994836at2"/>
<keyword evidence="2" id="KW-1133">Transmembrane helix</keyword>
<evidence type="ECO:0000256" key="2">
    <source>
        <dbReference type="SAM" id="Phobius"/>
    </source>
</evidence>
<reference evidence="3 4" key="1">
    <citation type="journal article" date="2015" name="Genome Announc.">
        <title>Expanding the biotechnology potential of lactobacilli through comparative genomics of 213 strains and associated genera.</title>
        <authorList>
            <person name="Sun Z."/>
            <person name="Harris H.M."/>
            <person name="McCann A."/>
            <person name="Guo C."/>
            <person name="Argimon S."/>
            <person name="Zhang W."/>
            <person name="Yang X."/>
            <person name="Jeffery I.B."/>
            <person name="Cooney J.C."/>
            <person name="Kagawa T.F."/>
            <person name="Liu W."/>
            <person name="Song Y."/>
            <person name="Salvetti E."/>
            <person name="Wrobel A."/>
            <person name="Rasinkangas P."/>
            <person name="Parkhill J."/>
            <person name="Rea M.C."/>
            <person name="O'Sullivan O."/>
            <person name="Ritari J."/>
            <person name="Douillard F.P."/>
            <person name="Paul Ross R."/>
            <person name="Yang R."/>
            <person name="Briner A.E."/>
            <person name="Felis G.E."/>
            <person name="de Vos W.M."/>
            <person name="Barrangou R."/>
            <person name="Klaenhammer T.R."/>
            <person name="Caufield P.W."/>
            <person name="Cui Y."/>
            <person name="Zhang H."/>
            <person name="O'Toole P.W."/>
        </authorList>
    </citation>
    <scope>NUCLEOTIDE SEQUENCE [LARGE SCALE GENOMIC DNA]</scope>
    <source>
        <strain evidence="3 4">DSM 5007</strain>
    </source>
</reference>
<dbReference type="EMBL" id="AZGF01000014">
    <property type="protein sequence ID" value="KRM11817.1"/>
    <property type="molecule type" value="Genomic_DNA"/>
</dbReference>
<gene>
    <name evidence="3" type="ORF">FD16_GL000487</name>
</gene>
<protein>
    <submittedName>
        <fullName evidence="3">Uncharacterized protein</fullName>
    </submittedName>
</protein>
<accession>A0A0R1W8A0</accession>
<dbReference type="AlphaFoldDB" id="A0A0R1W8A0"/>
<name>A0A0R1W8A0_9LACO</name>